<proteinExistence type="predicted"/>
<dbReference type="AlphaFoldDB" id="E7C801"/>
<name>E7C801_9BACT</name>
<protein>
    <recommendedName>
        <fullName evidence="2">ABM domain-containing protein</fullName>
    </recommendedName>
</protein>
<dbReference type="EMBL" id="GU568018">
    <property type="protein sequence ID" value="ADI23576.1"/>
    <property type="molecule type" value="Genomic_DNA"/>
</dbReference>
<accession>E7C801</accession>
<evidence type="ECO:0008006" key="2">
    <source>
        <dbReference type="Google" id="ProtNLM"/>
    </source>
</evidence>
<reference evidence="1" key="1">
    <citation type="submission" date="2010-01" db="EMBL/GenBank/DDBJ databases">
        <title>Genome fragments of uncultured bacteria from the North Pacific subtropical Gyre.</title>
        <authorList>
            <person name="Pham V.D."/>
            <person name="Delong E.F."/>
        </authorList>
    </citation>
    <scope>NUCLEOTIDE SEQUENCE</scope>
</reference>
<sequence>MYASHVEVQFQSGKTAEAIQRTKDLIPQIGEIPKLKRFMVLDKGDDKALFLAFYDTAEDQVAATPKAQEVIGRLADLAAAPPERVQVEVAIDHTYQTSTAGG</sequence>
<evidence type="ECO:0000313" key="1">
    <source>
        <dbReference type="EMBL" id="ADI23576.1"/>
    </source>
</evidence>
<organism evidence="1">
    <name type="scientific">uncultured nuHF2 cluster bacterium HF0770_42C12</name>
    <dbReference type="NCBI Taxonomy" id="723593"/>
    <lineage>
        <taxon>Bacteria</taxon>
        <taxon>environmental samples</taxon>
    </lineage>
</organism>